<dbReference type="Proteomes" id="UP000887116">
    <property type="component" value="Unassembled WGS sequence"/>
</dbReference>
<evidence type="ECO:0000313" key="2">
    <source>
        <dbReference type="Proteomes" id="UP000887116"/>
    </source>
</evidence>
<proteinExistence type="predicted"/>
<keyword evidence="2" id="KW-1185">Reference proteome</keyword>
<accession>A0A8X6I5S4</accession>
<dbReference type="AlphaFoldDB" id="A0A8X6I5S4"/>
<gene>
    <name evidence="1" type="primary">Tf2-9_449</name>
    <name evidence="1" type="ORF">TNCT_641141</name>
</gene>
<dbReference type="EMBL" id="BMAO01033258">
    <property type="protein sequence ID" value="GFQ88112.1"/>
    <property type="molecule type" value="Genomic_DNA"/>
</dbReference>
<organism evidence="1 2">
    <name type="scientific">Trichonephila clavata</name>
    <name type="common">Joro spider</name>
    <name type="synonym">Nephila clavata</name>
    <dbReference type="NCBI Taxonomy" id="2740835"/>
    <lineage>
        <taxon>Eukaryota</taxon>
        <taxon>Metazoa</taxon>
        <taxon>Ecdysozoa</taxon>
        <taxon>Arthropoda</taxon>
        <taxon>Chelicerata</taxon>
        <taxon>Arachnida</taxon>
        <taxon>Araneae</taxon>
        <taxon>Araneomorphae</taxon>
        <taxon>Entelegynae</taxon>
        <taxon>Araneoidea</taxon>
        <taxon>Nephilidae</taxon>
        <taxon>Trichonephila</taxon>
    </lineage>
</organism>
<sequence length="200" mass="23031">MFFDRHWENLFWTFLIFASSRKFCVPSPFVIVSSDIPGLFDSSCFKEKRKANVVKVETAITKESQNIEIIGAATPKLSASYILTTDIYKQLRKLPLDIDSPKAAGFPQNESSFPECFLLNIENVLDEYDEIASKVVDCQQSDEYIHLIKQLPQRKQINDFVVKNNSLYKIENDNDILVIPQLMQTEIIKNIHSKNHLEIS</sequence>
<comment type="caution">
    <text evidence="1">The sequence shown here is derived from an EMBL/GenBank/DDBJ whole genome shotgun (WGS) entry which is preliminary data.</text>
</comment>
<reference evidence="1" key="1">
    <citation type="submission" date="2020-07" db="EMBL/GenBank/DDBJ databases">
        <title>Multicomponent nature underlies the extraordinary mechanical properties of spider dragline silk.</title>
        <authorList>
            <person name="Kono N."/>
            <person name="Nakamura H."/>
            <person name="Mori M."/>
            <person name="Yoshida Y."/>
            <person name="Ohtoshi R."/>
            <person name="Malay A.D."/>
            <person name="Moran D.A.P."/>
            <person name="Tomita M."/>
            <person name="Numata K."/>
            <person name="Arakawa K."/>
        </authorList>
    </citation>
    <scope>NUCLEOTIDE SEQUENCE</scope>
</reference>
<name>A0A8X6I5S4_TRICU</name>
<dbReference type="OrthoDB" id="3863715at2759"/>
<protein>
    <submittedName>
        <fullName evidence="1">Transposon Tf2-9 polyprotein</fullName>
    </submittedName>
</protein>
<evidence type="ECO:0000313" key="1">
    <source>
        <dbReference type="EMBL" id="GFQ88112.1"/>
    </source>
</evidence>